<proteinExistence type="predicted"/>
<dbReference type="SUPFAM" id="SSF49265">
    <property type="entry name" value="Fibronectin type III"/>
    <property type="match status" value="2"/>
</dbReference>
<protein>
    <recommendedName>
        <fullName evidence="1">Fibronectin type-III domain-containing protein</fullName>
    </recommendedName>
</protein>
<feature type="domain" description="Fibronectin type-III" evidence="1">
    <location>
        <begin position="889"/>
        <end position="971"/>
    </location>
</feature>
<dbReference type="Gene3D" id="2.60.40.4070">
    <property type="match status" value="1"/>
</dbReference>
<reference evidence="2" key="1">
    <citation type="submission" date="2018-05" db="EMBL/GenBank/DDBJ databases">
        <authorList>
            <person name="Lanie J.A."/>
            <person name="Ng W.-L."/>
            <person name="Kazmierczak K.M."/>
            <person name="Andrzejewski T.M."/>
            <person name="Davidsen T.M."/>
            <person name="Wayne K.J."/>
            <person name="Tettelin H."/>
            <person name="Glass J.I."/>
            <person name="Rusch D."/>
            <person name="Podicherti R."/>
            <person name="Tsui H.-C.T."/>
            <person name="Winkler M.E."/>
        </authorList>
    </citation>
    <scope>NUCLEOTIDE SEQUENCE</scope>
</reference>
<dbReference type="Gene3D" id="2.60.40.10">
    <property type="entry name" value="Immunoglobulins"/>
    <property type="match status" value="3"/>
</dbReference>
<dbReference type="InterPro" id="IPR013783">
    <property type="entry name" value="Ig-like_fold"/>
</dbReference>
<dbReference type="InterPro" id="IPR025965">
    <property type="entry name" value="FlgD/Vpr_Ig-like"/>
</dbReference>
<dbReference type="PANTHER" id="PTHR16897">
    <property type="entry name" value="OS10G0105400 PROTEIN"/>
    <property type="match status" value="1"/>
</dbReference>
<dbReference type="EMBL" id="UINC01001309">
    <property type="protein sequence ID" value="SUZ77254.1"/>
    <property type="molecule type" value="Genomic_DNA"/>
</dbReference>
<dbReference type="InterPro" id="IPR003961">
    <property type="entry name" value="FN3_dom"/>
</dbReference>
<gene>
    <name evidence="2" type="ORF">METZ01_LOCUS30108</name>
</gene>
<dbReference type="InterPro" id="IPR026444">
    <property type="entry name" value="Secre_tail"/>
</dbReference>
<evidence type="ECO:0000313" key="2">
    <source>
        <dbReference type="EMBL" id="SUZ77254.1"/>
    </source>
</evidence>
<accession>A0A381QEF4</accession>
<sequence length="1680" mass="181080">TTWTAVRTLTADDTEGAVTLSIDYLDLAGNAGVQATAATDGSTIFFDKTAPSVDSITSPNENGIYIVGDTVSITISLNEIVQVTSVPILQLETGDMDASADYHSGSGSNELTFHYIVSAGHSSGDLSYQSSNALIFNDGMIQDSAGNEADLALGDPGSTMSLSANKNLEIDGILPAIIAVSSTVADSTYKIGDLIPIEVSFDDNVSVSGIPILILETGINDAEAIYASGSGQSTLIFNYIVENGDIASDLDYAGNSALTNNGGSIIDENGNLANLNLPIPGSGASLSASNAIVIDGIMPTVNMLTSSASNGTYKIGDVLPLTAVFSEIVNVAGEPQLLLETGTENPAVADYSGGTGTTMLTFSYTVTTGDTTADLDYYGQDALILNSGSIQDSIGNSSDLLLFSPGDANSLSGNKDLVIDGIAPSVDWVSAITPDGIFKETALIELTIQFREPVNVSDGIPQLALETGPYNTFAEYFDGTGNKTLTFHYTVSAGDNSSDLDYESADALSLSGSAIRDGAGNEAELLLPAPGTAGSLSSNSNLVIDTEEPNTIFVFDYDYYNDTGWGATGQISGTVEDSISGVTMVEVHIRRTSDGSYFDGSDWSETEISLIPENIIEWSYDLSQEYLDNNQQYTVTAKSTDAAGNVETTAAADTFIYDLEAPVSVVQMDHSIYNELIWDIDSSITGTANDSISGIYNISLLIKNTSYNTWWSGEEWYGDPVWLDVAGGLNWFYSINTEYLMDGIEYHIFSQAQDHAGNMQPDSGFASFIYDISGPSKGQVQDGLDTLDDNWSNNVSAISATWTGFVDSTTALSEYLVAIGSDSGGADIVNWVSVDLDTYYVNDELNLQHGVTYYCSVRARDAANNMSESAISNGITIDTVMPIIQGVFEGSSQNPGFQGVDSSLSILWAASDELSGILSYSFAVGSAPGDTDAVSWVYDWLDTSVTVTEVNLQHATTYWGSVAAFDSAGNSSLLTGDGITIDLAPPEIGQVLDISDLNMLDDQAFTPSQTTLMTSWSGFEDSLSGVASYEYAMVNMGTFLVDWTTVGLDTFVIDSALILSDGQVYYTLIQAIDGVGNVSTTVGTNGIIVDLYGPVGNFAMDGDSTDIDRQNSLDYYSGAWNLFTDELSGLDGHEYALYDLTDSLYYRQWQFTGLDTSVILESLNFLENHTYELHVRGLDLVGNVGEIISSDGVLIDLAAPAVPGNLVGRFSSQRIELTWEPVLDDDFSHYRIYAGPDSSQIEPILDSEIALSEAFIPGFQDGETYYLSVSSLDIAGNESILSSGVNGIPQHAAITAVYPDTLTTIFRDDKVVKIQFSQPLLNSGYPALNSIVYENMNLAAAYSDSDTTLTLTLIETIASLDTITITIPGIVDWAGDTTNEKRLIFHTYLLGDYNHDFHIGVEDLAGFISGWNDQDTTYELGPVTGTVPHLIPQLNQTFDMRDAMTLKRMWDWSNLAPPVMAAYQSYIGSPLVLEQSGRKLLITLPDETMASEIVISYPDGIQDMVQQTSAEQEENELRFYKSYGESRKILQASGYKNQVSDGSERQLSFTVTSISENEIPLSVGYQLMGNSDIIVARGIVDMRFVPTPEEFALHQNFPNPFNPVTRIKYDLMEKSEVSVIIYDITGREVKQLINARQEAGYHSMLWNGRNSQGQNAGAGVYFYMIQANDFRQVRKMLLLK</sequence>
<evidence type="ECO:0000259" key="1">
    <source>
        <dbReference type="SMART" id="SM00060"/>
    </source>
</evidence>
<dbReference type="InterPro" id="IPR036116">
    <property type="entry name" value="FN3_sf"/>
</dbReference>
<feature type="domain" description="Fibronectin type-III" evidence="1">
    <location>
        <begin position="1200"/>
        <end position="1278"/>
    </location>
</feature>
<organism evidence="2">
    <name type="scientific">marine metagenome</name>
    <dbReference type="NCBI Taxonomy" id="408172"/>
    <lineage>
        <taxon>unclassified sequences</taxon>
        <taxon>metagenomes</taxon>
        <taxon>ecological metagenomes</taxon>
    </lineage>
</organism>
<name>A0A381QEF4_9ZZZZ</name>
<dbReference type="SMART" id="SM00060">
    <property type="entry name" value="FN3"/>
    <property type="match status" value="2"/>
</dbReference>
<dbReference type="Pfam" id="PF13860">
    <property type="entry name" value="FlgD_ig"/>
    <property type="match status" value="1"/>
</dbReference>
<feature type="non-terminal residue" evidence="2">
    <location>
        <position position="1"/>
    </location>
</feature>
<dbReference type="NCBIfam" id="TIGR04183">
    <property type="entry name" value="Por_Secre_tail"/>
    <property type="match status" value="1"/>
</dbReference>
<dbReference type="PANTHER" id="PTHR16897:SF2">
    <property type="entry name" value="OS03G0226600 PROTEIN"/>
    <property type="match status" value="1"/>
</dbReference>